<evidence type="ECO:0000313" key="2">
    <source>
        <dbReference type="Proteomes" id="UP000046393"/>
    </source>
</evidence>
<feature type="compositionally biased region" description="Low complexity" evidence="1">
    <location>
        <begin position="213"/>
        <end position="253"/>
    </location>
</feature>
<keyword evidence="2" id="KW-1185">Reference proteome</keyword>
<protein>
    <submittedName>
        <fullName evidence="3">WH2 domain-containing protein</fullName>
    </submittedName>
</protein>
<feature type="region of interest" description="Disordered" evidence="1">
    <location>
        <begin position="138"/>
        <end position="167"/>
    </location>
</feature>
<feature type="compositionally biased region" description="Polar residues" evidence="1">
    <location>
        <begin position="53"/>
        <end position="67"/>
    </location>
</feature>
<evidence type="ECO:0000256" key="1">
    <source>
        <dbReference type="SAM" id="MobiDB-lite"/>
    </source>
</evidence>
<proteinExistence type="predicted"/>
<evidence type="ECO:0000313" key="3">
    <source>
        <dbReference type="WBParaSite" id="SMUV_0000261101-mRNA-1"/>
    </source>
</evidence>
<feature type="region of interest" description="Disordered" evidence="1">
    <location>
        <begin position="188"/>
        <end position="255"/>
    </location>
</feature>
<name>A0A0N5AEF7_9BILA</name>
<organism evidence="2 3">
    <name type="scientific">Syphacia muris</name>
    <dbReference type="NCBI Taxonomy" id="451379"/>
    <lineage>
        <taxon>Eukaryota</taxon>
        <taxon>Metazoa</taxon>
        <taxon>Ecdysozoa</taxon>
        <taxon>Nematoda</taxon>
        <taxon>Chromadorea</taxon>
        <taxon>Rhabditida</taxon>
        <taxon>Spirurina</taxon>
        <taxon>Oxyuridomorpha</taxon>
        <taxon>Oxyuroidea</taxon>
        <taxon>Oxyuridae</taxon>
        <taxon>Syphacia</taxon>
    </lineage>
</organism>
<dbReference type="WBParaSite" id="SMUV_0000261101-mRNA-1">
    <property type="protein sequence ID" value="SMUV_0000261101-mRNA-1"/>
    <property type="gene ID" value="SMUV_0000261101"/>
</dbReference>
<accession>A0A0N5AEF7</accession>
<feature type="compositionally biased region" description="Polar residues" evidence="1">
    <location>
        <begin position="154"/>
        <end position="163"/>
    </location>
</feature>
<feature type="compositionally biased region" description="Polar residues" evidence="1">
    <location>
        <begin position="202"/>
        <end position="212"/>
    </location>
</feature>
<sequence length="295" mass="33487">MVLVEGNIRKSFLKRLSSVTADSSSVKFTPLIRTPLRKPKRKKFSYSKLLPKHQTNSDSANKSTAKNNPGKKFSKYLFSYLRSNKISQHHQRQQQQLAQQEDESEDSRRSSLNRIQNSNYSISENHYSQYHLQQHEQAFPDSPTDNEDNDDQPLLTTSSNTDFTAPYVGNGTCLTKSQSLLTPTENIKKYSKIPRPPPPPRTVSTCVLGTQRPSSSTGQQPDSSSSAAVSRQQLKQQLERQLQNQRQHLQKPQIGAEYLPTTESVKNSQLKILQEVPFIAQPVNHFTYILVLTAF</sequence>
<dbReference type="Proteomes" id="UP000046393">
    <property type="component" value="Unplaced"/>
</dbReference>
<reference evidence="3" key="1">
    <citation type="submission" date="2017-02" db="UniProtKB">
        <authorList>
            <consortium name="WormBaseParasite"/>
        </authorList>
    </citation>
    <scope>IDENTIFICATION</scope>
</reference>
<dbReference type="AlphaFoldDB" id="A0A0N5AEF7"/>
<feature type="region of interest" description="Disordered" evidence="1">
    <location>
        <begin position="39"/>
        <end position="71"/>
    </location>
</feature>
<feature type="region of interest" description="Disordered" evidence="1">
    <location>
        <begin position="87"/>
        <end position="112"/>
    </location>
</feature>